<feature type="chain" id="PRO_5013072857" evidence="1">
    <location>
        <begin position="21"/>
        <end position="91"/>
    </location>
</feature>
<keyword evidence="3" id="KW-1185">Reference proteome</keyword>
<dbReference type="EMBL" id="LT853698">
    <property type="protein sequence ID" value="SMQ52221.1"/>
    <property type="molecule type" value="Genomic_DNA"/>
</dbReference>
<dbReference type="AlphaFoldDB" id="A0A1X7RYE9"/>
<feature type="signal peptide" evidence="1">
    <location>
        <begin position="1"/>
        <end position="20"/>
    </location>
</feature>
<proteinExistence type="predicted"/>
<organism evidence="2 3">
    <name type="scientific">Zymoseptoria tritici (strain ST99CH_3D7)</name>
    <dbReference type="NCBI Taxonomy" id="1276538"/>
    <lineage>
        <taxon>Eukaryota</taxon>
        <taxon>Fungi</taxon>
        <taxon>Dikarya</taxon>
        <taxon>Ascomycota</taxon>
        <taxon>Pezizomycotina</taxon>
        <taxon>Dothideomycetes</taxon>
        <taxon>Dothideomycetidae</taxon>
        <taxon>Mycosphaerellales</taxon>
        <taxon>Mycosphaerellaceae</taxon>
        <taxon>Zymoseptoria</taxon>
    </lineage>
</organism>
<evidence type="ECO:0000256" key="1">
    <source>
        <dbReference type="SAM" id="SignalP"/>
    </source>
</evidence>
<evidence type="ECO:0000313" key="2">
    <source>
        <dbReference type="EMBL" id="SMQ52221.1"/>
    </source>
</evidence>
<name>A0A1X7RYE9_ZYMT9</name>
<protein>
    <submittedName>
        <fullName evidence="2">Uncharacterized protein</fullName>
    </submittedName>
</protein>
<keyword evidence="1" id="KW-0732">Signal</keyword>
<sequence length="91" mass="9814">MKFSTSTILLAAMAITNAVALPLAANNFAAVKNVIQGRTIFNPRPDCDPEHPETCYGNKVKKDWGPGICDPLGVNCDNSPKVKAKRDQISD</sequence>
<dbReference type="Proteomes" id="UP000215127">
    <property type="component" value="Chromosome 7"/>
</dbReference>
<reference evidence="2 3" key="1">
    <citation type="submission" date="2016-06" db="EMBL/GenBank/DDBJ databases">
        <authorList>
            <person name="Kjaerup R.B."/>
            <person name="Dalgaard T.S."/>
            <person name="Juul-Madsen H.R."/>
        </authorList>
    </citation>
    <scope>NUCLEOTIDE SEQUENCE [LARGE SCALE GENOMIC DNA]</scope>
</reference>
<evidence type="ECO:0000313" key="3">
    <source>
        <dbReference type="Proteomes" id="UP000215127"/>
    </source>
</evidence>
<gene>
    <name evidence="2" type="ORF">ZT3D7_G7374</name>
</gene>
<accession>A0A1X7RYE9</accession>